<organism evidence="2 3">
    <name type="scientific">Edhazardia aedis (strain USNM 41457)</name>
    <name type="common">Microsporidian parasite</name>
    <dbReference type="NCBI Taxonomy" id="1003232"/>
    <lineage>
        <taxon>Eukaryota</taxon>
        <taxon>Fungi</taxon>
        <taxon>Fungi incertae sedis</taxon>
        <taxon>Microsporidia</taxon>
        <taxon>Edhazardia</taxon>
    </lineage>
</organism>
<sequence length="590" mass="70240">MVYTKIIHLFALPIFILGSEYELKLPRYNYETKRKHIIVTNLSYNDYIEISEDHMIKYFNREFLLPTIETYNEVLNEPPESRQNEVQPLNCNYKNLYELAISSFLKTCFKNIKAYTKVDKNTFCNSTCENLSKIICKNHQKFSITNLDAHRDTEVCYKDFLEAVSNNKERFDILFYELTKHFVKDLSEYVGLAFAEFCIYFQLTVNTNVVLDESKLVPWYFITSYNESAPIIFFQIFSESINECPLGTKILVRFHIDPIYLSTNIFTEKELQVKAQNEQKHIELTEANMCTIIEEKMYKHIDDVIFKNLLALRDLFSLVKNKGLEIEIFSSSIEYDLARFFDYYMAQLSALNVVFNDEFSLYFKKNLVILANYFEKIWNITITTCRQFYQNLPSTFFGKHEFCEENPTPSYVIIEPQKHQKNLMKIYYLLKIYEEVLKCVFTDYKKIINAFDDIISLLKTDDIDQKRKKQEELIRILNVSQYKNCDRELRIELQFFRSIFKYNMLLQNCGVANDISSILFNRFSDNVKESIDLLKIYSVYIKKMLNESIFEVKYSEYKTDDHISFVENPKVHDEKDTSENEGEIKNLFYL</sequence>
<feature type="chain" id="PRO_5003821609" evidence="1">
    <location>
        <begin position="19"/>
        <end position="590"/>
    </location>
</feature>
<name>J9DGJ0_EDHAE</name>
<dbReference type="InParanoid" id="J9DGJ0"/>
<dbReference type="VEuPathDB" id="MicrosporidiaDB:EDEG_03758"/>
<dbReference type="HOGENOM" id="CLU_406540_0_0_1"/>
<reference evidence="2 3" key="1">
    <citation type="submission" date="2011-08" db="EMBL/GenBank/DDBJ databases">
        <authorList>
            <person name="Liu Z.J."/>
            <person name="Shi F.L."/>
            <person name="Lu J.Q."/>
            <person name="Li M."/>
            <person name="Wang Z.L."/>
        </authorList>
    </citation>
    <scope>NUCLEOTIDE SEQUENCE [LARGE SCALE GENOMIC DNA]</scope>
    <source>
        <strain evidence="2 3">USNM 41457</strain>
    </source>
</reference>
<accession>J9DGJ0</accession>
<dbReference type="AlphaFoldDB" id="J9DGJ0"/>
<gene>
    <name evidence="2" type="ORF">EDEG_03758</name>
</gene>
<protein>
    <submittedName>
        <fullName evidence="2">Uncharacterized protein</fullName>
    </submittedName>
</protein>
<evidence type="ECO:0000313" key="2">
    <source>
        <dbReference type="EMBL" id="EJW01715.1"/>
    </source>
</evidence>
<evidence type="ECO:0000256" key="1">
    <source>
        <dbReference type="SAM" id="SignalP"/>
    </source>
</evidence>
<dbReference type="Proteomes" id="UP000003163">
    <property type="component" value="Unassembled WGS sequence"/>
</dbReference>
<proteinExistence type="predicted"/>
<dbReference type="EMBL" id="AFBI03000119">
    <property type="protein sequence ID" value="EJW01715.1"/>
    <property type="molecule type" value="Genomic_DNA"/>
</dbReference>
<evidence type="ECO:0000313" key="3">
    <source>
        <dbReference type="Proteomes" id="UP000003163"/>
    </source>
</evidence>
<reference evidence="3" key="2">
    <citation type="submission" date="2015-07" db="EMBL/GenBank/DDBJ databases">
        <title>Contrasting host-pathogen interactions and genome evolution in two generalist and specialist microsporidian pathogens of mosquitoes.</title>
        <authorList>
            <consortium name="The Broad Institute Genomics Platform"/>
            <consortium name="The Broad Institute Genome Sequencing Center for Infectious Disease"/>
            <person name="Cuomo C.A."/>
            <person name="Sanscrainte N.D."/>
            <person name="Goldberg J.M."/>
            <person name="Heiman D."/>
            <person name="Young S."/>
            <person name="Zeng Q."/>
            <person name="Becnel J.J."/>
            <person name="Birren B.W."/>
        </authorList>
    </citation>
    <scope>NUCLEOTIDE SEQUENCE [LARGE SCALE GENOMIC DNA]</scope>
    <source>
        <strain evidence="3">USNM 41457</strain>
    </source>
</reference>
<keyword evidence="3" id="KW-1185">Reference proteome</keyword>
<comment type="caution">
    <text evidence="2">The sequence shown here is derived from an EMBL/GenBank/DDBJ whole genome shotgun (WGS) entry which is preliminary data.</text>
</comment>
<feature type="signal peptide" evidence="1">
    <location>
        <begin position="1"/>
        <end position="18"/>
    </location>
</feature>
<keyword evidence="1" id="KW-0732">Signal</keyword>